<organism evidence="2 3">
    <name type="scientific">Hymenobacter cavernae</name>
    <dbReference type="NCBI Taxonomy" id="2044852"/>
    <lineage>
        <taxon>Bacteria</taxon>
        <taxon>Pseudomonadati</taxon>
        <taxon>Bacteroidota</taxon>
        <taxon>Cytophagia</taxon>
        <taxon>Cytophagales</taxon>
        <taxon>Hymenobacteraceae</taxon>
        <taxon>Hymenobacter</taxon>
    </lineage>
</organism>
<name>A0ABQ1TIL9_9BACT</name>
<feature type="compositionally biased region" description="Gly residues" evidence="1">
    <location>
        <begin position="66"/>
        <end position="90"/>
    </location>
</feature>
<evidence type="ECO:0000313" key="3">
    <source>
        <dbReference type="Proteomes" id="UP000632273"/>
    </source>
</evidence>
<dbReference type="EMBL" id="BMHT01000001">
    <property type="protein sequence ID" value="GGE96384.1"/>
    <property type="molecule type" value="Genomic_DNA"/>
</dbReference>
<accession>A0ABQ1TIL9</accession>
<protein>
    <submittedName>
        <fullName evidence="2">Uncharacterized protein</fullName>
    </submittedName>
</protein>
<dbReference type="Proteomes" id="UP000632273">
    <property type="component" value="Unassembled WGS sequence"/>
</dbReference>
<gene>
    <name evidence="2" type="ORF">GCM10011383_03910</name>
</gene>
<comment type="caution">
    <text evidence="2">The sequence shown here is derived from an EMBL/GenBank/DDBJ whole genome shotgun (WGS) entry which is preliminary data.</text>
</comment>
<feature type="compositionally biased region" description="Gly residues" evidence="1">
    <location>
        <begin position="34"/>
        <end position="43"/>
    </location>
</feature>
<dbReference type="RefSeq" id="WP_188810397.1">
    <property type="nucleotide sequence ID" value="NZ_BMHT01000001.1"/>
</dbReference>
<proteinExistence type="predicted"/>
<sequence>MFELIALALFQFATLTGNPASDVFPAAQQSSVETGGGASGWGDGHISSDTGGGASGWGDGHLVDQTGGGASGWGDGHLTGGGASGWGDGH</sequence>
<feature type="region of interest" description="Disordered" evidence="1">
    <location>
        <begin position="27"/>
        <end position="90"/>
    </location>
</feature>
<feature type="compositionally biased region" description="Gly residues" evidence="1">
    <location>
        <begin position="50"/>
        <end position="59"/>
    </location>
</feature>
<evidence type="ECO:0000313" key="2">
    <source>
        <dbReference type="EMBL" id="GGE96384.1"/>
    </source>
</evidence>
<keyword evidence="3" id="KW-1185">Reference proteome</keyword>
<reference evidence="3" key="1">
    <citation type="journal article" date="2019" name="Int. J. Syst. Evol. Microbiol.">
        <title>The Global Catalogue of Microorganisms (GCM) 10K type strain sequencing project: providing services to taxonomists for standard genome sequencing and annotation.</title>
        <authorList>
            <consortium name="The Broad Institute Genomics Platform"/>
            <consortium name="The Broad Institute Genome Sequencing Center for Infectious Disease"/>
            <person name="Wu L."/>
            <person name="Ma J."/>
        </authorList>
    </citation>
    <scope>NUCLEOTIDE SEQUENCE [LARGE SCALE GENOMIC DNA]</scope>
    <source>
        <strain evidence="3">CGMCC 1.15197</strain>
    </source>
</reference>
<evidence type="ECO:0000256" key="1">
    <source>
        <dbReference type="SAM" id="MobiDB-lite"/>
    </source>
</evidence>